<evidence type="ECO:0000313" key="1">
    <source>
        <dbReference type="EMBL" id="CAG6641410.1"/>
    </source>
</evidence>
<organism evidence="1">
    <name type="scientific">Cacopsylla melanoneura</name>
    <dbReference type="NCBI Taxonomy" id="428564"/>
    <lineage>
        <taxon>Eukaryota</taxon>
        <taxon>Metazoa</taxon>
        <taxon>Ecdysozoa</taxon>
        <taxon>Arthropoda</taxon>
        <taxon>Hexapoda</taxon>
        <taxon>Insecta</taxon>
        <taxon>Pterygota</taxon>
        <taxon>Neoptera</taxon>
        <taxon>Paraneoptera</taxon>
        <taxon>Hemiptera</taxon>
        <taxon>Sternorrhyncha</taxon>
        <taxon>Psylloidea</taxon>
        <taxon>Psyllidae</taxon>
        <taxon>Psyllinae</taxon>
        <taxon>Cacopsylla</taxon>
    </lineage>
</organism>
<dbReference type="AlphaFoldDB" id="A0A8D8QZG8"/>
<protein>
    <submittedName>
        <fullName evidence="1">Uncharacterized protein</fullName>
    </submittedName>
</protein>
<dbReference type="EMBL" id="HBUF01117222">
    <property type="protein sequence ID" value="CAG6641410.1"/>
    <property type="molecule type" value="Transcribed_RNA"/>
</dbReference>
<proteinExistence type="predicted"/>
<sequence length="119" mass="13867">MKMGFSTAQRNLSLSLCPLQTTGSKINLAFYVLFTPTFTFTTNFCEMATFVHGKLQPPKFIVFFLRFIPNDFYHLNFCEHNCFCPLHTIQHCILYTLKLTRGRVFQCYTFMALVLFIAP</sequence>
<name>A0A8D8QZG8_9HEMI</name>
<reference evidence="1" key="1">
    <citation type="submission" date="2021-05" db="EMBL/GenBank/DDBJ databases">
        <authorList>
            <person name="Alioto T."/>
            <person name="Alioto T."/>
            <person name="Gomez Garrido J."/>
        </authorList>
    </citation>
    <scope>NUCLEOTIDE SEQUENCE</scope>
</reference>
<accession>A0A8D8QZG8</accession>